<gene>
    <name evidence="1" type="ORF">OS493_019629</name>
</gene>
<keyword evidence="2" id="KW-1185">Reference proteome</keyword>
<dbReference type="EMBL" id="MU826361">
    <property type="protein sequence ID" value="KAJ7378933.1"/>
    <property type="molecule type" value="Genomic_DNA"/>
</dbReference>
<name>A0A9W9ZBW6_9CNID</name>
<comment type="caution">
    <text evidence="1">The sequence shown here is derived from an EMBL/GenBank/DDBJ whole genome shotgun (WGS) entry which is preliminary data.</text>
</comment>
<evidence type="ECO:0000313" key="1">
    <source>
        <dbReference type="EMBL" id="KAJ7378933.1"/>
    </source>
</evidence>
<dbReference type="AlphaFoldDB" id="A0A9W9ZBW6"/>
<dbReference type="Proteomes" id="UP001163046">
    <property type="component" value="Unassembled WGS sequence"/>
</dbReference>
<dbReference type="OrthoDB" id="5963582at2759"/>
<protein>
    <submittedName>
        <fullName evidence="1">Uncharacterized protein</fullName>
    </submittedName>
</protein>
<sequence length="108" mass="12189">MQTDTSEFKELQRKWSNEPGQVHGIIYRKAFGESCNDVKVVGEGFGIIDGDFKINSGAFNPADDGYHDDRITMHEDSARFVKKVVDFWKSAGPNFPGRQNYTVKELGD</sequence>
<proteinExistence type="predicted"/>
<reference evidence="1" key="1">
    <citation type="submission" date="2023-01" db="EMBL/GenBank/DDBJ databases">
        <title>Genome assembly of the deep-sea coral Lophelia pertusa.</title>
        <authorList>
            <person name="Herrera S."/>
            <person name="Cordes E."/>
        </authorList>
    </citation>
    <scope>NUCLEOTIDE SEQUENCE</scope>
    <source>
        <strain evidence="1">USNM1676648</strain>
        <tissue evidence="1">Polyp</tissue>
    </source>
</reference>
<organism evidence="1 2">
    <name type="scientific">Desmophyllum pertusum</name>
    <dbReference type="NCBI Taxonomy" id="174260"/>
    <lineage>
        <taxon>Eukaryota</taxon>
        <taxon>Metazoa</taxon>
        <taxon>Cnidaria</taxon>
        <taxon>Anthozoa</taxon>
        <taxon>Hexacorallia</taxon>
        <taxon>Scleractinia</taxon>
        <taxon>Caryophylliina</taxon>
        <taxon>Caryophylliidae</taxon>
        <taxon>Desmophyllum</taxon>
    </lineage>
</organism>
<accession>A0A9W9ZBW6</accession>
<evidence type="ECO:0000313" key="2">
    <source>
        <dbReference type="Proteomes" id="UP001163046"/>
    </source>
</evidence>